<dbReference type="InterPro" id="IPR044862">
    <property type="entry name" value="Pro_4_hyd_alph_FE2OG_OXY"/>
</dbReference>
<keyword evidence="6" id="KW-0408">Iron</keyword>
<dbReference type="PANTHER" id="PTHR12907:SF26">
    <property type="entry name" value="HIF PROLYL HYDROXYLASE, ISOFORM C"/>
    <property type="match status" value="1"/>
</dbReference>
<dbReference type="OMA" id="CNTMENN"/>
<dbReference type="eggNOG" id="KOG3710">
    <property type="taxonomic scope" value="Eukaryota"/>
</dbReference>
<dbReference type="EMBL" id="CAEY01000614">
    <property type="status" value="NOT_ANNOTATED_CDS"/>
    <property type="molecule type" value="Genomic_DNA"/>
</dbReference>
<name>T1KVU4_TETUR</name>
<feature type="compositionally biased region" description="Low complexity" evidence="9">
    <location>
        <begin position="43"/>
        <end position="62"/>
    </location>
</feature>
<dbReference type="GO" id="GO:0008198">
    <property type="term" value="F:ferrous iron binding"/>
    <property type="evidence" value="ECO:0007669"/>
    <property type="project" value="TreeGrafter"/>
</dbReference>
<dbReference type="STRING" id="32264.T1KVU4"/>
<feature type="compositionally biased region" description="Polar residues" evidence="9">
    <location>
        <begin position="63"/>
        <end position="77"/>
    </location>
</feature>
<protein>
    <recommendedName>
        <fullName evidence="7">hypoxia-inducible factor-proline dioxygenase</fullName>
        <ecNumber evidence="7">1.14.11.29</ecNumber>
    </recommendedName>
</protein>
<evidence type="ECO:0000313" key="11">
    <source>
        <dbReference type="EnsemblMetazoa" id="tetur23g01880.1"/>
    </source>
</evidence>
<reference evidence="12" key="1">
    <citation type="submission" date="2011-08" db="EMBL/GenBank/DDBJ databases">
        <authorList>
            <person name="Rombauts S."/>
        </authorList>
    </citation>
    <scope>NUCLEOTIDE SEQUENCE</scope>
    <source>
        <strain evidence="12">London</strain>
    </source>
</reference>
<dbReference type="InterPro" id="IPR006620">
    <property type="entry name" value="Pro_4_hyd_alph"/>
</dbReference>
<keyword evidence="5" id="KW-0560">Oxidoreductase</keyword>
<dbReference type="EnsemblMetazoa" id="tetur23g01880.1">
    <property type="protein sequence ID" value="tetur23g01880.1"/>
    <property type="gene ID" value="tetur23g01880"/>
</dbReference>
<evidence type="ECO:0000259" key="10">
    <source>
        <dbReference type="PROSITE" id="PS51471"/>
    </source>
</evidence>
<comment type="catalytic activity">
    <reaction evidence="8">
        <text>L-prolyl-[hypoxia-inducible factor alpha subunit] + 2-oxoglutarate + O2 = trans-4-hydroxy-L-prolyl-[hypoxia-inducible factor alpha subunit] + succinate + CO2</text>
        <dbReference type="Rhea" id="RHEA:48400"/>
        <dbReference type="Rhea" id="RHEA-COMP:12093"/>
        <dbReference type="Rhea" id="RHEA-COMP:12094"/>
        <dbReference type="ChEBI" id="CHEBI:15379"/>
        <dbReference type="ChEBI" id="CHEBI:16526"/>
        <dbReference type="ChEBI" id="CHEBI:16810"/>
        <dbReference type="ChEBI" id="CHEBI:30031"/>
        <dbReference type="ChEBI" id="CHEBI:50342"/>
        <dbReference type="ChEBI" id="CHEBI:61965"/>
        <dbReference type="EC" id="1.14.11.29"/>
    </reaction>
</comment>
<keyword evidence="2" id="KW-0479">Metal-binding</keyword>
<feature type="domain" description="Fe2OG dioxygenase" evidence="10">
    <location>
        <begin position="206"/>
        <end position="305"/>
    </location>
</feature>
<evidence type="ECO:0000313" key="12">
    <source>
        <dbReference type="Proteomes" id="UP000015104"/>
    </source>
</evidence>
<dbReference type="OrthoDB" id="76265at2759"/>
<dbReference type="Proteomes" id="UP000015104">
    <property type="component" value="Unassembled WGS sequence"/>
</dbReference>
<keyword evidence="3" id="KW-0847">Vitamin C</keyword>
<dbReference type="Gene3D" id="2.60.120.620">
    <property type="entry name" value="q2cbj1_9rhob like domain"/>
    <property type="match status" value="1"/>
</dbReference>
<dbReference type="InterPro" id="IPR005123">
    <property type="entry name" value="Oxoglu/Fe-dep_dioxygenase_dom"/>
</dbReference>
<evidence type="ECO:0000256" key="4">
    <source>
        <dbReference type="ARBA" id="ARBA00022964"/>
    </source>
</evidence>
<dbReference type="EC" id="1.14.11.29" evidence="7"/>
<dbReference type="GO" id="GO:0071456">
    <property type="term" value="P:cellular response to hypoxia"/>
    <property type="evidence" value="ECO:0007669"/>
    <property type="project" value="TreeGrafter"/>
</dbReference>
<dbReference type="KEGG" id="tut:107367778"/>
<accession>T1KVU4</accession>
<gene>
    <name evidence="11" type="primary">107367778</name>
</gene>
<dbReference type="GO" id="GO:0160082">
    <property type="term" value="F:hypoxia-inducible factor-proline dioxygenase activity"/>
    <property type="evidence" value="ECO:0007669"/>
    <property type="project" value="UniProtKB-EC"/>
</dbReference>
<evidence type="ECO:0000256" key="9">
    <source>
        <dbReference type="SAM" id="MobiDB-lite"/>
    </source>
</evidence>
<reference evidence="11" key="2">
    <citation type="submission" date="2015-06" db="UniProtKB">
        <authorList>
            <consortium name="EnsemblMetazoa"/>
        </authorList>
    </citation>
    <scope>IDENTIFICATION</scope>
</reference>
<dbReference type="GO" id="GO:0031418">
    <property type="term" value="F:L-ascorbic acid binding"/>
    <property type="evidence" value="ECO:0007669"/>
    <property type="project" value="UniProtKB-KW"/>
</dbReference>
<dbReference type="PANTHER" id="PTHR12907">
    <property type="entry name" value="EGL NINE HOMOLOG-RELATED"/>
    <property type="match status" value="1"/>
</dbReference>
<dbReference type="HOGENOM" id="CLU_022206_0_1_1"/>
<evidence type="ECO:0000256" key="2">
    <source>
        <dbReference type="ARBA" id="ARBA00022723"/>
    </source>
</evidence>
<dbReference type="SMART" id="SM00702">
    <property type="entry name" value="P4Hc"/>
    <property type="match status" value="1"/>
</dbReference>
<sequence length="324" mass="36187">MDLPPSTSLSSPIPSVDTTTDLLLPILSPQSFSSSLQPTHLGDLSLPSSSSGSSSLDVYPSSTPSVPESSNMVSSDLPNDMFNSGPGSIQSADWLNQICLQVVNDMNCYGICVIDNFLGEAQCSSILNEVKSLYGYGIFQEGQLVRKVNRTRTPSQVIRSDKIVWVDGGEPQCVNIGFLIQTLDAILFKCNTMENNGIFSRYQINNRTKAMIACYPGNGTRYVKHVDNPNGDGRRITSIYYLNQGWDLQRDGGLLRMYPTCYENHVADIAPLFDRVLFFWSDRRNPHEVQPAFSTRFAITVWYFDDEERNQANQRYPSFPIEAS</sequence>
<proteinExistence type="predicted"/>
<evidence type="ECO:0000256" key="3">
    <source>
        <dbReference type="ARBA" id="ARBA00022896"/>
    </source>
</evidence>
<dbReference type="Pfam" id="PF13640">
    <property type="entry name" value="2OG-FeII_Oxy_3"/>
    <property type="match status" value="1"/>
</dbReference>
<organism evidence="11 12">
    <name type="scientific">Tetranychus urticae</name>
    <name type="common">Two-spotted spider mite</name>
    <dbReference type="NCBI Taxonomy" id="32264"/>
    <lineage>
        <taxon>Eukaryota</taxon>
        <taxon>Metazoa</taxon>
        <taxon>Ecdysozoa</taxon>
        <taxon>Arthropoda</taxon>
        <taxon>Chelicerata</taxon>
        <taxon>Arachnida</taxon>
        <taxon>Acari</taxon>
        <taxon>Acariformes</taxon>
        <taxon>Trombidiformes</taxon>
        <taxon>Prostigmata</taxon>
        <taxon>Eleutherengona</taxon>
        <taxon>Raphignathae</taxon>
        <taxon>Tetranychoidea</taxon>
        <taxon>Tetranychidae</taxon>
        <taxon>Tetranychus</taxon>
    </lineage>
</organism>
<dbReference type="PROSITE" id="PS51471">
    <property type="entry name" value="FE2OG_OXY"/>
    <property type="match status" value="1"/>
</dbReference>
<comment type="cofactor">
    <cofactor evidence="1">
        <name>L-ascorbate</name>
        <dbReference type="ChEBI" id="CHEBI:38290"/>
    </cofactor>
</comment>
<keyword evidence="12" id="KW-1185">Reference proteome</keyword>
<dbReference type="AlphaFoldDB" id="T1KVU4"/>
<evidence type="ECO:0000256" key="5">
    <source>
        <dbReference type="ARBA" id="ARBA00023002"/>
    </source>
</evidence>
<feature type="region of interest" description="Disordered" evidence="9">
    <location>
        <begin position="43"/>
        <end position="77"/>
    </location>
</feature>
<evidence type="ECO:0000256" key="6">
    <source>
        <dbReference type="ARBA" id="ARBA00023004"/>
    </source>
</evidence>
<evidence type="ECO:0000256" key="7">
    <source>
        <dbReference type="ARBA" id="ARBA00039004"/>
    </source>
</evidence>
<dbReference type="InterPro" id="IPR051559">
    <property type="entry name" value="HIF_prolyl_hydroxylases"/>
</dbReference>
<evidence type="ECO:0000256" key="8">
    <source>
        <dbReference type="ARBA" id="ARBA00049134"/>
    </source>
</evidence>
<evidence type="ECO:0000256" key="1">
    <source>
        <dbReference type="ARBA" id="ARBA00001961"/>
    </source>
</evidence>
<keyword evidence="4" id="KW-0223">Dioxygenase</keyword>